<organism evidence="2 3">
    <name type="scientific">Streptomyces lonegramiae</name>
    <dbReference type="NCBI Taxonomy" id="3075524"/>
    <lineage>
        <taxon>Bacteria</taxon>
        <taxon>Bacillati</taxon>
        <taxon>Actinomycetota</taxon>
        <taxon>Actinomycetes</taxon>
        <taxon>Kitasatosporales</taxon>
        <taxon>Streptomycetaceae</taxon>
        <taxon>Streptomyces</taxon>
    </lineage>
</organism>
<evidence type="ECO:0000259" key="1">
    <source>
        <dbReference type="Pfam" id="PF00582"/>
    </source>
</evidence>
<dbReference type="Pfam" id="PF00582">
    <property type="entry name" value="Usp"/>
    <property type="match status" value="1"/>
</dbReference>
<dbReference type="EMBL" id="JAVRFD010000886">
    <property type="protein sequence ID" value="MDT0551235.1"/>
    <property type="molecule type" value="Genomic_DNA"/>
</dbReference>
<dbReference type="Gene3D" id="3.40.50.620">
    <property type="entry name" value="HUPs"/>
    <property type="match status" value="1"/>
</dbReference>
<evidence type="ECO:0000313" key="3">
    <source>
        <dbReference type="Proteomes" id="UP001180754"/>
    </source>
</evidence>
<dbReference type="InterPro" id="IPR014729">
    <property type="entry name" value="Rossmann-like_a/b/a_fold"/>
</dbReference>
<gene>
    <name evidence="2" type="ORF">RND15_52665</name>
</gene>
<feature type="non-terminal residue" evidence="2">
    <location>
        <position position="90"/>
    </location>
</feature>
<feature type="domain" description="UspA" evidence="1">
    <location>
        <begin position="45"/>
        <end position="88"/>
    </location>
</feature>
<sequence length="90" mass="9613">MLSRTIGALTGTFGPIQTHDVLNNVQCTDTRALEQPMSEKDIPGRIVAGIDGSQAALSAAQWAADEAVCRNVPLRLVYATKPTHTSADDY</sequence>
<name>A0ABU2Y0A3_9ACTN</name>
<reference evidence="2" key="1">
    <citation type="submission" date="2024-05" db="EMBL/GenBank/DDBJ databases">
        <title>30 novel species of actinomycetes from the DSMZ collection.</title>
        <authorList>
            <person name="Nouioui I."/>
        </authorList>
    </citation>
    <scope>NUCLEOTIDE SEQUENCE</scope>
    <source>
        <strain evidence="2">DSM 41529</strain>
    </source>
</reference>
<evidence type="ECO:0000313" key="2">
    <source>
        <dbReference type="EMBL" id="MDT0551235.1"/>
    </source>
</evidence>
<dbReference type="RefSeq" id="WP_311731510.1">
    <property type="nucleotide sequence ID" value="NZ_JAVRFD010000886.1"/>
</dbReference>
<comment type="caution">
    <text evidence="2">The sequence shown here is derived from an EMBL/GenBank/DDBJ whole genome shotgun (WGS) entry which is preliminary data.</text>
</comment>
<dbReference type="SUPFAM" id="SSF52402">
    <property type="entry name" value="Adenine nucleotide alpha hydrolases-like"/>
    <property type="match status" value="1"/>
</dbReference>
<dbReference type="Proteomes" id="UP001180754">
    <property type="component" value="Unassembled WGS sequence"/>
</dbReference>
<proteinExistence type="predicted"/>
<dbReference type="InterPro" id="IPR006016">
    <property type="entry name" value="UspA"/>
</dbReference>
<accession>A0ABU2Y0A3</accession>
<protein>
    <submittedName>
        <fullName evidence="2">Universal stress protein</fullName>
    </submittedName>
</protein>
<keyword evidence="3" id="KW-1185">Reference proteome</keyword>